<organism evidence="1">
    <name type="scientific">Megaviridae environmental sample</name>
    <dbReference type="NCBI Taxonomy" id="1737588"/>
    <lineage>
        <taxon>Viruses</taxon>
        <taxon>Varidnaviria</taxon>
        <taxon>Bamfordvirae</taxon>
        <taxon>Nucleocytoviricota</taxon>
        <taxon>Megaviricetes</taxon>
        <taxon>Imitervirales</taxon>
        <taxon>Mimiviridae</taxon>
        <taxon>environmental samples</taxon>
    </lineage>
</organism>
<reference evidence="1" key="1">
    <citation type="journal article" date="2019" name="Philos. Trans. R. Soc. Lond., B, Biol. Sci.">
        <title>Targeted metagenomic recovery of four divergent viruses reveals shared and distinctive characteristics of giant viruses of marine eukaryotes.</title>
        <authorList>
            <person name="Needham D.M."/>
            <person name="Poirier C."/>
            <person name="Hehenberger E."/>
            <person name="Jimenez V."/>
            <person name="Swalwell J.E."/>
            <person name="Santoro A.E."/>
            <person name="Worden A.Z."/>
        </authorList>
    </citation>
    <scope>NUCLEOTIDE SEQUENCE</scope>
    <source>
        <strain evidence="1">OPacV-421</strain>
    </source>
</reference>
<evidence type="ECO:0000313" key="1">
    <source>
        <dbReference type="EMBL" id="QFG74791.1"/>
    </source>
</evidence>
<dbReference type="EMBL" id="MN448292">
    <property type="protein sequence ID" value="QFG74791.1"/>
    <property type="molecule type" value="Genomic_DNA"/>
</dbReference>
<proteinExistence type="predicted"/>
<protein>
    <submittedName>
        <fullName evidence="1">Uncharacterized protein</fullName>
    </submittedName>
</protein>
<accession>A0A5J6VMV3</accession>
<sequence length="466" mass="53158">MYTLNNKQAIDFYNRHPHIDFDAMNGVFVSILENLMTNLSDKIDNSQNTFLLKQLSDKLNQIEQTQTLQINEYNKTYQSISSILHTHTDQLNQSIRDIILSNNSTSQETLLTHIKTQQQVLTSHLESLYKNQNIETFIEYKINHVHDTILTESNKLLNTFDTQNKDTIIQSLDSLLSNKHNELDAAVKTRIDCFTSSHSQNNQSTYGEILTKLNQQITTIDKVNLYFDKQLGSNSKGKQGETKLEIVLSQLFSNASIINTSGLTASGDFIIERNDKTKILIDTKDFETVVPVREVEKIIRDMEMNNCNALLLSQNSGIAQKNNFEINVHNNNIIIYIHYANYDPNKIALAVNIIDYLEPILLSQKKNTQEELISSEVLSNINKEYQELVSQKLNIINLIKRNHSELLKNVQKLDLPILTGLLNQKFANTGKTAFTCNICNVFIGKNAKSLAAHQRKCEKVTIEPPK</sequence>
<name>A0A5J6VMV3_9VIRU</name>